<dbReference type="EMBL" id="GBRH01261859">
    <property type="protein sequence ID" value="JAD36036.1"/>
    <property type="molecule type" value="Transcribed_RNA"/>
</dbReference>
<protein>
    <submittedName>
        <fullName evidence="1">Uncharacterized protein</fullName>
    </submittedName>
</protein>
<evidence type="ECO:0000313" key="1">
    <source>
        <dbReference type="EMBL" id="JAD36036.1"/>
    </source>
</evidence>
<reference evidence="1" key="2">
    <citation type="journal article" date="2015" name="Data Brief">
        <title>Shoot transcriptome of the giant reed, Arundo donax.</title>
        <authorList>
            <person name="Barrero R.A."/>
            <person name="Guerrero F.D."/>
            <person name="Moolhuijzen P."/>
            <person name="Goolsby J.A."/>
            <person name="Tidwell J."/>
            <person name="Bellgard S.E."/>
            <person name="Bellgard M.I."/>
        </authorList>
    </citation>
    <scope>NUCLEOTIDE SEQUENCE</scope>
    <source>
        <tissue evidence="1">Shoot tissue taken approximately 20 cm above the soil surface</tissue>
    </source>
</reference>
<proteinExistence type="predicted"/>
<dbReference type="AlphaFoldDB" id="A0A0A8ZB47"/>
<organism evidence="1">
    <name type="scientific">Arundo donax</name>
    <name type="common">Giant reed</name>
    <name type="synonym">Donax arundinaceus</name>
    <dbReference type="NCBI Taxonomy" id="35708"/>
    <lineage>
        <taxon>Eukaryota</taxon>
        <taxon>Viridiplantae</taxon>
        <taxon>Streptophyta</taxon>
        <taxon>Embryophyta</taxon>
        <taxon>Tracheophyta</taxon>
        <taxon>Spermatophyta</taxon>
        <taxon>Magnoliopsida</taxon>
        <taxon>Liliopsida</taxon>
        <taxon>Poales</taxon>
        <taxon>Poaceae</taxon>
        <taxon>PACMAD clade</taxon>
        <taxon>Arundinoideae</taxon>
        <taxon>Arundineae</taxon>
        <taxon>Arundo</taxon>
    </lineage>
</organism>
<accession>A0A0A8ZB47</accession>
<reference evidence="1" key="1">
    <citation type="submission" date="2014-09" db="EMBL/GenBank/DDBJ databases">
        <authorList>
            <person name="Magalhaes I.L.F."/>
            <person name="Oliveira U."/>
            <person name="Santos F.R."/>
            <person name="Vidigal T.H.D.A."/>
            <person name="Brescovit A.D."/>
            <person name="Santos A.J."/>
        </authorList>
    </citation>
    <scope>NUCLEOTIDE SEQUENCE</scope>
    <source>
        <tissue evidence="1">Shoot tissue taken approximately 20 cm above the soil surface</tissue>
    </source>
</reference>
<sequence>MQATLLQEFFTKTHAVKLQF</sequence>
<name>A0A0A8ZB47_ARUDO</name>